<evidence type="ECO:0000313" key="2">
    <source>
        <dbReference type="Proteomes" id="UP000033977"/>
    </source>
</evidence>
<name>A0A0G1ICS3_9BACT</name>
<dbReference type="EMBL" id="LCIN01000007">
    <property type="protein sequence ID" value="KKT57171.1"/>
    <property type="molecule type" value="Genomic_DNA"/>
</dbReference>
<reference evidence="1 2" key="1">
    <citation type="journal article" date="2015" name="Nature">
        <title>rRNA introns, odd ribosomes, and small enigmatic genomes across a large radiation of phyla.</title>
        <authorList>
            <person name="Brown C.T."/>
            <person name="Hug L.A."/>
            <person name="Thomas B.C."/>
            <person name="Sharon I."/>
            <person name="Castelle C.J."/>
            <person name="Singh A."/>
            <person name="Wilkins M.J."/>
            <person name="Williams K.H."/>
            <person name="Banfield J.F."/>
        </authorList>
    </citation>
    <scope>NUCLEOTIDE SEQUENCE [LARGE SCALE GENOMIC DNA]</scope>
</reference>
<dbReference type="Proteomes" id="UP000033977">
    <property type="component" value="Unassembled WGS sequence"/>
</dbReference>
<gene>
    <name evidence="1" type="ORF">UW49_C0007G0051</name>
</gene>
<organism evidence="1 2">
    <name type="scientific">Candidatus Giovannonibacteria bacterium GW2011_GWB1_44_23</name>
    <dbReference type="NCBI Taxonomy" id="1618652"/>
    <lineage>
        <taxon>Bacteria</taxon>
        <taxon>Candidatus Giovannoniibacteriota</taxon>
    </lineage>
</organism>
<evidence type="ECO:0000313" key="1">
    <source>
        <dbReference type="EMBL" id="KKT57171.1"/>
    </source>
</evidence>
<proteinExistence type="predicted"/>
<sequence length="291" mass="33245">MAKLDVVGCLPSKVLGLQRDMLEKWSGPDGDLWVERIALTLQGKNPLEAVVRGPKWADEIRAQVRRKLKKFFRRRVQVDPIPGLWTSAFLENAAKYNMRPVFFPELVLAEDLKLKDYVMPESWLYKQIQEGKVSVDAITLKRRWCLADFSIGANYTDGSQIFPDDPWAPIIERLRRDLKVVGKYDNTPWGSRFVITPQEWNDVVLAHMASALQVTRAQIRLERAGEFNFIGNVYDSNRGRFNMWEWFEDVFGGSGRLCGGSRRSGGLARVSYSSASSRYDSFAARPLVSFT</sequence>
<comment type="caution">
    <text evidence="1">The sequence shown here is derived from an EMBL/GenBank/DDBJ whole genome shotgun (WGS) entry which is preliminary data.</text>
</comment>
<accession>A0A0G1ICS3</accession>
<dbReference type="AlphaFoldDB" id="A0A0G1ICS3"/>
<protein>
    <submittedName>
        <fullName evidence="1">Uncharacterized protein</fullName>
    </submittedName>
</protein>